<feature type="domain" description="Plus3" evidence="6">
    <location>
        <begin position="223"/>
        <end position="363"/>
    </location>
</feature>
<accession>A0AAD9FQD6</accession>
<dbReference type="PANTHER" id="PTHR13115">
    <property type="entry name" value="RNA POLYMERASE-ASSOCIATED PROTEIN RTF1 HOMOLOG"/>
    <property type="match status" value="1"/>
</dbReference>
<dbReference type="Proteomes" id="UP001182556">
    <property type="component" value="Unassembled WGS sequence"/>
</dbReference>
<evidence type="ECO:0000313" key="8">
    <source>
        <dbReference type="Proteomes" id="UP001182556"/>
    </source>
</evidence>
<dbReference type="GO" id="GO:0003677">
    <property type="term" value="F:DNA binding"/>
    <property type="evidence" value="ECO:0007669"/>
    <property type="project" value="InterPro"/>
</dbReference>
<comment type="caution">
    <text evidence="7">The sequence shown here is derived from an EMBL/GenBank/DDBJ whole genome shotgun (WGS) entry which is preliminary data.</text>
</comment>
<feature type="compositionally biased region" description="Low complexity" evidence="5">
    <location>
        <begin position="434"/>
        <end position="446"/>
    </location>
</feature>
<evidence type="ECO:0000256" key="1">
    <source>
        <dbReference type="ARBA" id="ARBA00004123"/>
    </source>
</evidence>
<organism evidence="7 8">
    <name type="scientific">Papiliotrema laurentii</name>
    <name type="common">Cryptococcus laurentii</name>
    <dbReference type="NCBI Taxonomy" id="5418"/>
    <lineage>
        <taxon>Eukaryota</taxon>
        <taxon>Fungi</taxon>
        <taxon>Dikarya</taxon>
        <taxon>Basidiomycota</taxon>
        <taxon>Agaricomycotina</taxon>
        <taxon>Tremellomycetes</taxon>
        <taxon>Tremellales</taxon>
        <taxon>Rhynchogastremaceae</taxon>
        <taxon>Papiliotrema</taxon>
    </lineage>
</organism>
<name>A0AAD9FQD6_PAPLA</name>
<dbReference type="EMBL" id="JAODAN010000008">
    <property type="protein sequence ID" value="KAK1922482.1"/>
    <property type="molecule type" value="Genomic_DNA"/>
</dbReference>
<dbReference type="GO" id="GO:1990269">
    <property type="term" value="F:RNA polymerase II C-terminal domain phosphoserine binding"/>
    <property type="evidence" value="ECO:0007669"/>
    <property type="project" value="TreeGrafter"/>
</dbReference>
<dbReference type="InterPro" id="IPR004343">
    <property type="entry name" value="Plus-3_dom"/>
</dbReference>
<reference evidence="7" key="1">
    <citation type="submission" date="2023-02" db="EMBL/GenBank/DDBJ databases">
        <title>Identification and recombinant expression of a fungal hydrolase from Papiliotrema laurentii that hydrolyzes apple cutin and clears colloidal polyester polyurethane.</title>
        <authorList>
            <consortium name="DOE Joint Genome Institute"/>
            <person name="Roman V.A."/>
            <person name="Bojanowski C."/>
            <person name="Crable B.R."/>
            <person name="Wagner D.N."/>
            <person name="Hung C.S."/>
            <person name="Nadeau L.J."/>
            <person name="Schratz L."/>
            <person name="Haridas S."/>
            <person name="Pangilinan J."/>
            <person name="Lipzen A."/>
            <person name="Na H."/>
            <person name="Yan M."/>
            <person name="Ng V."/>
            <person name="Grigoriev I.V."/>
            <person name="Spatafora J.W."/>
            <person name="Barlow D."/>
            <person name="Biffinger J."/>
            <person name="Kelley-Loughnane N."/>
            <person name="Varaljay V.A."/>
            <person name="Crookes-Goodson W.J."/>
        </authorList>
    </citation>
    <scope>NUCLEOTIDE SEQUENCE</scope>
    <source>
        <strain evidence="7">5307AH</strain>
    </source>
</reference>
<dbReference type="AlphaFoldDB" id="A0AAD9FQD6"/>
<protein>
    <submittedName>
        <fullName evidence="7">Rtf1 protein</fullName>
    </submittedName>
</protein>
<feature type="compositionally biased region" description="Acidic residues" evidence="5">
    <location>
        <begin position="33"/>
        <end position="56"/>
    </location>
</feature>
<proteinExistence type="predicted"/>
<feature type="compositionally biased region" description="Basic residues" evidence="5">
    <location>
        <begin position="18"/>
        <end position="27"/>
    </location>
</feature>
<dbReference type="GO" id="GO:0016593">
    <property type="term" value="C:Cdc73/Paf1 complex"/>
    <property type="evidence" value="ECO:0007669"/>
    <property type="project" value="TreeGrafter"/>
</dbReference>
<keyword evidence="2" id="KW-0805">Transcription regulation</keyword>
<sequence>MSDLEEELLGLAEDDPHRRKKKSKSKSKSYIVDSDEEGEEEMDMDMDMDDSDDDDGPSVPPPRAVNKNPYPLEGKYIDEDDRDALDALPEIERESILATRLEEMQKFRDSQQLDMMYRLAGADDDDDDEPGRKRRKHTSVTKEASRAIKDLKSKRKAHDERAQRRAARRERKARSRSPATDSQTEDGEISKYDSFRHSPVPSPPRKTAKERNEGDQEDIDATAAGVAELNGARVSRYELVDMMFKEGFEEVMTGAYVRLMAKETDPMGRPKYRINKIVSIDDQSDKHGTYSIEYKGRNVVDGRALTCQYGKATRMYRIADVSNGDFEQGEFTRLEMTNRADGVKPPKRSDLLKKHKAIKALRERPMTNEEINRQVEARKMSNPGVQRSKTLIQISQLIASRSLALRRNDMALADQLESEIIELGGDPTTGQLVSSSQGSASASQGAGEKEDYDAKIQRINEHKARKNKEAMAAAHLASIKRKKAEEAIVRARQANSNSPAPTVVPKPAPPPASGLKKGETPQQYVARTIDLDLGDF</sequence>
<feature type="region of interest" description="Disordered" evidence="5">
    <location>
        <begin position="491"/>
        <end position="522"/>
    </location>
</feature>
<feature type="region of interest" description="Disordered" evidence="5">
    <location>
        <begin position="1"/>
        <end position="88"/>
    </location>
</feature>
<evidence type="ECO:0000313" key="7">
    <source>
        <dbReference type="EMBL" id="KAK1922482.1"/>
    </source>
</evidence>
<evidence type="ECO:0000256" key="4">
    <source>
        <dbReference type="ARBA" id="ARBA00023242"/>
    </source>
</evidence>
<dbReference type="Pfam" id="PF03126">
    <property type="entry name" value="Plus-3"/>
    <property type="match status" value="1"/>
</dbReference>
<evidence type="ECO:0000256" key="5">
    <source>
        <dbReference type="SAM" id="MobiDB-lite"/>
    </source>
</evidence>
<dbReference type="SUPFAM" id="SSF159042">
    <property type="entry name" value="Plus3-like"/>
    <property type="match status" value="1"/>
</dbReference>
<dbReference type="SMART" id="SM00719">
    <property type="entry name" value="Plus3"/>
    <property type="match status" value="1"/>
</dbReference>
<gene>
    <name evidence="7" type="ORF">DB88DRAFT_495255</name>
</gene>
<dbReference type="Gene3D" id="3.90.70.200">
    <property type="entry name" value="Plus-3 domain"/>
    <property type="match status" value="1"/>
</dbReference>
<feature type="compositionally biased region" description="Pro residues" evidence="5">
    <location>
        <begin position="502"/>
        <end position="512"/>
    </location>
</feature>
<keyword evidence="8" id="KW-1185">Reference proteome</keyword>
<feature type="compositionally biased region" description="Basic and acidic residues" evidence="5">
    <location>
        <begin position="143"/>
        <end position="163"/>
    </location>
</feature>
<dbReference type="InterPro" id="IPR036128">
    <property type="entry name" value="Plus3-like_sf"/>
</dbReference>
<comment type="subcellular location">
    <subcellularLocation>
        <location evidence="1">Nucleus</location>
    </subcellularLocation>
</comment>
<keyword evidence="4" id="KW-0539">Nucleus</keyword>
<keyword evidence="3" id="KW-0804">Transcription</keyword>
<evidence type="ECO:0000256" key="2">
    <source>
        <dbReference type="ARBA" id="ARBA00023015"/>
    </source>
</evidence>
<dbReference type="PANTHER" id="PTHR13115:SF8">
    <property type="entry name" value="RNA POLYMERASE-ASSOCIATED PROTEIN RTF1 HOMOLOG"/>
    <property type="match status" value="1"/>
</dbReference>
<evidence type="ECO:0000256" key="3">
    <source>
        <dbReference type="ARBA" id="ARBA00023163"/>
    </source>
</evidence>
<feature type="region of interest" description="Disordered" evidence="5">
    <location>
        <begin position="109"/>
        <end position="220"/>
    </location>
</feature>
<feature type="compositionally biased region" description="Basic residues" evidence="5">
    <location>
        <begin position="164"/>
        <end position="175"/>
    </location>
</feature>
<dbReference type="PROSITE" id="PS51360">
    <property type="entry name" value="PLUS3"/>
    <property type="match status" value="1"/>
</dbReference>
<feature type="region of interest" description="Disordered" evidence="5">
    <location>
        <begin position="427"/>
        <end position="452"/>
    </location>
</feature>
<evidence type="ECO:0000259" key="6">
    <source>
        <dbReference type="PROSITE" id="PS51360"/>
    </source>
</evidence>